<gene>
    <name evidence="7" type="ORF">OVA965_LOCUS39433</name>
    <name evidence="8" type="ORF">TMI583_LOCUS40738</name>
</gene>
<evidence type="ECO:0000313" key="9">
    <source>
        <dbReference type="Proteomes" id="UP000677228"/>
    </source>
</evidence>
<evidence type="ECO:0000256" key="5">
    <source>
        <dbReference type="ARBA" id="ARBA00023146"/>
    </source>
</evidence>
<feature type="domain" description="Aminoacyl-tRNA synthetase class II (D/K/N)" evidence="6">
    <location>
        <begin position="85"/>
        <end position="176"/>
    </location>
</feature>
<dbReference type="GO" id="GO:0004815">
    <property type="term" value="F:aspartate-tRNA ligase activity"/>
    <property type="evidence" value="ECO:0007669"/>
    <property type="project" value="TreeGrafter"/>
</dbReference>
<dbReference type="InterPro" id="IPR045864">
    <property type="entry name" value="aa-tRNA-synth_II/BPL/LPL"/>
</dbReference>
<evidence type="ECO:0000256" key="4">
    <source>
        <dbReference type="ARBA" id="ARBA00022917"/>
    </source>
</evidence>
<evidence type="ECO:0000256" key="1">
    <source>
        <dbReference type="ARBA" id="ARBA00022598"/>
    </source>
</evidence>
<sequence length="176" mass="19832">MCFVDLADFYGLVQVAVVNQPELVKKFGSLPRETLVEVNGIVQLRKDPNPSLASGKVEIVLDNFTVVSASALSPIVVENKTDALEEVRLRHRYLDLRRPSMQDMLRFRAKTLSVIRKFLESNNFLEVETPILVRPSIEGAAPYLVEAGVENKERFALAQSPQLYKQMLMVAGIPRY</sequence>
<keyword evidence="5" id="KW-0030">Aminoacyl-tRNA synthetase</keyword>
<protein>
    <recommendedName>
        <fullName evidence="6">Aminoacyl-tRNA synthetase class II (D/K/N) domain-containing protein</fullName>
    </recommendedName>
</protein>
<evidence type="ECO:0000259" key="6">
    <source>
        <dbReference type="Pfam" id="PF00152"/>
    </source>
</evidence>
<dbReference type="GO" id="GO:0005524">
    <property type="term" value="F:ATP binding"/>
    <property type="evidence" value="ECO:0007669"/>
    <property type="project" value="UniProtKB-KW"/>
</dbReference>
<accession>A0A8S2FV88</accession>
<dbReference type="AlphaFoldDB" id="A0A8S2FV88"/>
<dbReference type="Pfam" id="PF00152">
    <property type="entry name" value="tRNA-synt_2"/>
    <property type="match status" value="1"/>
</dbReference>
<dbReference type="InterPro" id="IPR012340">
    <property type="entry name" value="NA-bd_OB-fold"/>
</dbReference>
<evidence type="ECO:0000256" key="2">
    <source>
        <dbReference type="ARBA" id="ARBA00022741"/>
    </source>
</evidence>
<dbReference type="GO" id="GO:0006422">
    <property type="term" value="P:aspartyl-tRNA aminoacylation"/>
    <property type="evidence" value="ECO:0007669"/>
    <property type="project" value="TreeGrafter"/>
</dbReference>
<dbReference type="Proteomes" id="UP000677228">
    <property type="component" value="Unassembled WGS sequence"/>
</dbReference>
<evidence type="ECO:0000313" key="7">
    <source>
        <dbReference type="EMBL" id="CAF1553649.1"/>
    </source>
</evidence>
<dbReference type="EMBL" id="CAJOBA010063325">
    <property type="protein sequence ID" value="CAF4344248.1"/>
    <property type="molecule type" value="Genomic_DNA"/>
</dbReference>
<reference evidence="7" key="1">
    <citation type="submission" date="2021-02" db="EMBL/GenBank/DDBJ databases">
        <authorList>
            <person name="Nowell W R."/>
        </authorList>
    </citation>
    <scope>NUCLEOTIDE SEQUENCE</scope>
</reference>
<organism evidence="7 9">
    <name type="scientific">Didymodactylos carnosus</name>
    <dbReference type="NCBI Taxonomy" id="1234261"/>
    <lineage>
        <taxon>Eukaryota</taxon>
        <taxon>Metazoa</taxon>
        <taxon>Spiralia</taxon>
        <taxon>Gnathifera</taxon>
        <taxon>Rotifera</taxon>
        <taxon>Eurotatoria</taxon>
        <taxon>Bdelloidea</taxon>
        <taxon>Philodinida</taxon>
        <taxon>Philodinidae</taxon>
        <taxon>Didymodactylos</taxon>
    </lineage>
</organism>
<evidence type="ECO:0000313" key="8">
    <source>
        <dbReference type="EMBL" id="CAF4344248.1"/>
    </source>
</evidence>
<dbReference type="SUPFAM" id="SSF55681">
    <property type="entry name" value="Class II aaRS and biotin synthetases"/>
    <property type="match status" value="1"/>
</dbReference>
<dbReference type="PANTHER" id="PTHR22594">
    <property type="entry name" value="ASPARTYL/LYSYL-TRNA SYNTHETASE"/>
    <property type="match status" value="1"/>
</dbReference>
<dbReference type="SUPFAM" id="SSF50249">
    <property type="entry name" value="Nucleic acid-binding proteins"/>
    <property type="match status" value="1"/>
</dbReference>
<dbReference type="EMBL" id="CAJNOK010040819">
    <property type="protein sequence ID" value="CAF1553649.1"/>
    <property type="molecule type" value="Genomic_DNA"/>
</dbReference>
<dbReference type="Gene3D" id="3.30.930.10">
    <property type="entry name" value="Bira Bifunctional Protein, Domain 2"/>
    <property type="match status" value="1"/>
</dbReference>
<dbReference type="InterPro" id="IPR004364">
    <property type="entry name" value="Aa-tRNA-synt_II"/>
</dbReference>
<proteinExistence type="predicted"/>
<keyword evidence="1" id="KW-0436">Ligase</keyword>
<evidence type="ECO:0000256" key="3">
    <source>
        <dbReference type="ARBA" id="ARBA00022840"/>
    </source>
</evidence>
<keyword evidence="4" id="KW-0648">Protein biosynthesis</keyword>
<dbReference type="Proteomes" id="UP000682733">
    <property type="component" value="Unassembled WGS sequence"/>
</dbReference>
<comment type="caution">
    <text evidence="7">The sequence shown here is derived from an EMBL/GenBank/DDBJ whole genome shotgun (WGS) entry which is preliminary data.</text>
</comment>
<keyword evidence="3" id="KW-0067">ATP-binding</keyword>
<keyword evidence="2" id="KW-0547">Nucleotide-binding</keyword>
<dbReference type="Gene3D" id="2.40.50.140">
    <property type="entry name" value="Nucleic acid-binding proteins"/>
    <property type="match status" value="1"/>
</dbReference>
<dbReference type="GO" id="GO:0005739">
    <property type="term" value="C:mitochondrion"/>
    <property type="evidence" value="ECO:0007669"/>
    <property type="project" value="TreeGrafter"/>
</dbReference>
<dbReference type="PANTHER" id="PTHR22594:SF5">
    <property type="entry name" value="ASPARTATE--TRNA LIGASE, MITOCHONDRIAL"/>
    <property type="match status" value="1"/>
</dbReference>
<name>A0A8S2FV88_9BILA</name>